<dbReference type="SMART" id="SM00429">
    <property type="entry name" value="IPT"/>
    <property type="match status" value="3"/>
</dbReference>
<evidence type="ECO:0000259" key="2">
    <source>
        <dbReference type="SMART" id="SM00429"/>
    </source>
</evidence>
<evidence type="ECO:0000313" key="3">
    <source>
        <dbReference type="EMBL" id="VAW52019.1"/>
    </source>
</evidence>
<dbReference type="InterPro" id="IPR002909">
    <property type="entry name" value="IPT_dom"/>
</dbReference>
<feature type="non-terminal residue" evidence="3">
    <location>
        <position position="5331"/>
    </location>
</feature>
<feature type="domain" description="IPT/TIG" evidence="2">
    <location>
        <begin position="5124"/>
        <end position="5216"/>
    </location>
</feature>
<reference evidence="3" key="1">
    <citation type="submission" date="2018-06" db="EMBL/GenBank/DDBJ databases">
        <authorList>
            <person name="Zhirakovskaya E."/>
        </authorList>
    </citation>
    <scope>NUCLEOTIDE SEQUENCE</scope>
</reference>
<dbReference type="InterPro" id="IPR052387">
    <property type="entry name" value="Fibrocystin"/>
</dbReference>
<dbReference type="Pfam" id="PF01833">
    <property type="entry name" value="TIG"/>
    <property type="match status" value="4"/>
</dbReference>
<protein>
    <submittedName>
        <fullName evidence="3">Aspartate aminotransferase</fullName>
        <ecNumber evidence="3">2.6.1.1</ecNumber>
    </submittedName>
</protein>
<dbReference type="EC" id="2.6.1.1" evidence="3"/>
<dbReference type="GO" id="GO:0004069">
    <property type="term" value="F:L-aspartate:2-oxoglutarate aminotransferase activity"/>
    <property type="evidence" value="ECO:0007669"/>
    <property type="project" value="UniProtKB-EC"/>
</dbReference>
<dbReference type="InterPro" id="IPR013211">
    <property type="entry name" value="LVIVD"/>
</dbReference>
<keyword evidence="1" id="KW-0732">Signal</keyword>
<dbReference type="PANTHER" id="PTHR46769">
    <property type="entry name" value="POLYCYSTIC KIDNEY AND HEPATIC DISEASE 1 (AUTOSOMAL RECESSIVE)-LIKE 1"/>
    <property type="match status" value="1"/>
</dbReference>
<dbReference type="InterPro" id="IPR014756">
    <property type="entry name" value="Ig_E-set"/>
</dbReference>
<dbReference type="CDD" id="cd00603">
    <property type="entry name" value="IPT_PCSR"/>
    <property type="match status" value="2"/>
</dbReference>
<keyword evidence="3" id="KW-0032">Aminotransferase</keyword>
<sequence>MSEPLIERASLCSSLKSSLNLFSSAIAFSLMSFTVSATEFDFRVVSAIDTQQQLVDYQLSLSDCHLIENFTVTAGTFNDTKVATFDEFNRCDFQFTGSGSGYLTPNVEVTLKVGSIESYSENFSVETQSPQISLDSVNISSIDGQQYLSVTALATDDVDVSYLGFSILGLRASDLRDANGVIDIARESAFSNSNGTFTIIPERNDQGQYTYLLPINNALSAAEIANNGLILYDITVVDASGNSNSTSGISFTGEDVNEDILGISVQPNAITISNELEVVAIVPTVNFQFRGLTPRPGAGQGFTYTSTDPSFVQVTDEGIVTPLQETNGTGVSIIVSFAGQSDITIPVEIDYSKILDRLEFGSTASFNLPSLNRYHKLPVVNGVFTDGSKLELNQAIAISYSVETSLASVIQVKPSGEALAKAVIETTPAILTASLATNSAIQGTLQLTSTDAIPEIELIVPTSIALEDNLNIAVNVQDDVAVRDVRYYLDSALLAIKLTPPYNIVLPIGAEFEGSVLNVRAEVYDIAGQVNTTAVSQVRVNTPTVVEMPDLTLVEPIDLQQVIEGTEVRFILERQIKISTYKRVIQFMSFAFDGQEVGVNYGPSIVSRNAPNEENPVYFEQWRFTAIAPDISVRESSVVATFTANGSGGVKREYDAIVLKVLENRKPQVSFVKPIIGQSASVGENLSVQLLVADDTLAKGTLIRLFANNTTIDSFNYVNVDEEFLDAFSFQSTTRTITVPIVEEMLSKQLELLAIVTDLHGQETRTQILRIDVVPDQAPQIALTSPQEGQPFIFGLPFEIRTEVLDDVGVSKVDFYVNDRFVGSDTTSLYSLLYETEKGVTLQQNYTAYAIATDTAGQTTKSQVVNFTLGQDEDAPVVNIVSPIITGTEGGKDIANVIENSTITLKIAGYDNVAVERLELRGVVLAGANYVLTGSLDDLLTGDDFQPQPIPGGLNAFSALKLMTVPAYSNTPNSDFDAYPVQITAIDGTGNQSTSNITIAVVDDQPPVVVEARLAKQQYLPRDMIELDVQARDDLGVTEIQVAYHLDGNPTPFVTQLVDTNSGLIPAENVQAKFTLNLSDYNISNAAQIITVQITATDTQGQNSLTDGGQDLQVAVNVLADNEPPIAAILSPVLNTRLYLEDVVTFKWRSVDDSVQSNIRFTVSGIEIHSQSLNTQSAEGQFNYTVPASGDALVVNIEVTDEFSNSTASDWNFVLSSDEPPSISIRLPAAGTRFVEGEAFTMSALVTDNRLVESVEFFIEEEGIQTFSKAFSTEEIQNATTNALFLTSAMRAPSRQINANDVRIGVRATDNNALQTIEYLDVVIGDDIESPTLTMLSPTVSFKAVPGSGIEIAGTGSDNYFVSNIVPVLIDSNGVEVILDWEIFSKTDRVEVRTTPNPQSFGELVVGETFFTDFEGRFILPTTYFNNIGETFDLILRGSDLGVNSVDTAVIKLTIQGDEESPKVVINKLDARVVDRQIVSPEIIITDNIQLQDYSVYLVDGTPVLLEEQLNLTTSLETVNFTLDLSPYVPIPAEGKSITINVVVHDTAGNETNINRQVIINPDQPPQVSVIDVERGLGPVSGGLATFSLEVQDDYVESPYAVNVFPVYTSLRRMTAIGGRDPTGFVTSINAVQGERLQQSNYKPTIRFNYAEANSLNASLSIADSTGVGEKLFETVNNQFTVYSSNTINNTLETATDRYLRFNPGIDKSVRYNLKHYSNTACTALVTETQVTNPFGIPLENLMAPGTVAIIITPEVTDTATGNIIDSYLEAIRIDVSRLQDVTKYAITDIESRAIKSEIQFSYLISEALTDGSSISAFVSAREYNAYSDSTTRISAHTFPTPVKSDFERVSVLAFAVDSLSHERNEIALSALLVKNIQDDQVQPQFTVVQPALGITLRPQSRITLKLDVEDDTQLARTIQLFENGTLIQEIAGHYQQQDFEVSDGLFANYEITYEVPANYASNEVDLQFVAIDPNGNTYTETLTFPVVSNEVPQLTFNQFSSYKINGSYSKIIDDSERLNFAEFFVRVGEDFKLDTTLNDDVALASYKIYRLDNGVRLTPPEFERDYTNSCPVEQVANKQVSAEINFNQIASTQYDIVLTDTLGNEISRTILVHPLTNMVPGIRITSPADQQLIAAGTFRIKVGIVATDDRVLDLDTIEVFANGKKLSPLSDAVIGSVAEIGGAGIVSQAFDSMYDDIEQNYSVDLANDFGQVDSPYALKTGFFMEVPAGLIKQGEPVIISAIIRDSDNAVARHEVEIVVAPDDINPEIIISNPAAGFGPQEFSNFTVNYSAFDNVKVSQVEVYRAYGVRTTNNEYLREDFTTPLRIDDAIASRDFEPVTTVNIDTPEFAQLINVERLLDLYSRFSAIVSPTGDELFDIWIKVVAIDASGNRREREVSFPIRVDERPTLDIVSPANGQRVVESAPLTIIVNAFDDVGISSLRLIATNNGAVLSDIRLEQPPYAFQLAIPAFDSNVPANNIVELSIEAIDTYGAAFGDLDNHSLTESLNIEVIQDQQPVISIGTPENNSSIIEGGQLLVQVNAVDDIGIDKVILNVNGLINGDVILADTSYPFEYLIPIPYGQSGQDITLTANATEIRFAGNARTVFTATETTVRIDKDIDAPEIIINSPGDSGATVVERRGLQYITEITDNVGVSAANVILIADKNNDGSFDSNEEVYQRVLVSPPYTGSVLVDTIQSYMGEQYDENLSQLGLQLKISASDGAGNTTSLTRNITLLRNAKPEVTAIQVLDNLGYNLGGVTEVTEGRSIVINVIAEDAEAGIDSASLYQALGPAANVGEYTLLREDPTSPFQFQLTVPVNNVGNTLSFQAQALDVDGYQSDRTFTLNLTILADQPPTAEIIKPDNDTSAIIDGQDIEIFVKAIDDLGRGGIEKVVFYVNDIPVFTAFNNYTDVAGGFAQENIYRALIPSPEGADGFVLQAEAFDVLGNSTRTQVVRIGKVEDTVKPELGSISPFDGEIITENRVVRLVAEVSDIGVESERIVSAQIIRESQDTAGNWVVLASENSDEIQLIRDDLRLSGDNTPVSDPDNFYYIYWADFVNGNVLTRSNALNERIRIVTTVTTENHTVTTETTHEVGRDISEKRFLYPADPDTYSDGVEALQAIADNVYYSAVDQFNDVDQTGAMIAAWTRLDPMRQEQALGNAGLEDIIKASDSGQTWTGLFILDDVSEQEELDGNHYVYHNFAGAAEIFKGSINEIHADSNLVLASKTGVLITEKTLCEDTGCNFVDLIRADIGQDSETGNVFDQNTSGELLLFTVQNNQGGLGIPYSLIGRIDMPFPDVYGLDRKDDLAFVANGNGGIQVLDISNFSAPYHLSFIKPNGFARDVKVHGRYAYIAASNEGLVVADIQDPAMPIIATFDTLGVANRIAIEGNTLYITDMAGEGQYSQLNIIDISDPYNPALKRSVDLYPSQADLVADGSYDVHVKGGKAYVSVLYSDQEDNPAQSVVEIIDLNRLDDFANDITKPVLIHKEATDADFAARGMVIARGGVQIAAGRQGISRIELTELSVLDHAPSRDQENITTDLPLITLELSSVLDENTPLENFIQIFAGDAQIGEDITNQFIVTFATRTNADGIDELATRFIDITRLDTFAFESNEKYFVVLKQGIAPLTGLALASDYVFAFTTSPAGNALAPDIQSVSPSTGGIEGGVKITIRGINFGSEPEVRIGGQPHVVEQVLAAEANDPFERIIVTTLPNFAGPAAIEVINDDKLNDIVIGAFVYVDQLHISFINPAVVSINQTGENDLVEIVGFGFHDGISLKAYPAAQPENAEAFTVDNDKLRLYSSEKMEWVVADFGGSYRGFVTIEISDDSGRVEIIENALFYGRLDRNKTIEAETPLTKGEITSLMGSGSGIAFIPDVTKLPPGKIVDIASDPELGLIYVLGEGVLAQGVGPGSVVSNQEMTNFFAPGWISLINYQRDRLDLAAPLHGLGYFNLPQDLVASHMHLADTHLYVTADGYNFPGINTEYEDRSVLLVYDRENRPPGDSSPDDTRDRDILYAMDLPFTKPVTHMARSGNVLFASNQTDGIAVISLIDPLKPSLIRIISHAIVASTETQLRVADIHIIDNYLHVYHSGDRESSQLVFDIRTPTMAQVGELRNAGLVGKLSAMASLSSTSMVVSHTASDVLLRDISNTSNMFTDKQYDGRGFEVPGTTQSIHANTALVSTVKKQQLGKESFFAFLSFFDTSDNDQVTILDALTLYDDVKKLSILSSLQTDDGIAVVAAEVNKNGLTELTLIDSFVIDLASSYPVVNQTGVVTNQPLTLTLTAPLNIPAGELEQAYLSRYLALIFDDGSADGIAVDFTVSLSSDGRVITLSPTSALQTASNYRLELQEEPASRRTQGLFDYLIPFSTASDNNPAPIISSITNNVVSTEGGEFELVIDNPQTPVILVSGLNAVILATEAIDVDTNRYTVLAPENFAGLALLEVINSNGSHTQVLGGVQYVEPLVLENIVPAQGSINGGTTVVIKGRGFRPGLNRVTVSFDEIPVDPASIRVLDSETMELVTPRGRLGLADITVTLDNGQLEVLPQAYDYQQPVQSSIDDEGRIYDMALDPTGTFLITANGLEGIALYNIDSSTFTANPDNTLNPDDLRKQIDLNDDGLDDRLLVKVALPDGYAALGVDTFFERGYDRVFVTATNGTDSSLFIVNFNSADLTDTSIISELPLFSNLARGIEIDNNRALLAMGNKGLGIVDSYLHTKIYLANSLALPDNVNALDVTQLSLPVGDAESFAIVAGEFNIDENRLMNSLVPGSGGFYLIENNNLGGLQIKGQLDIAASRVVTNNNYAYLAAGEGGLVIVDISDLSNPRIVSRVTNQGFVNDVDINGNIVYLALGNAGVLTVDVTDPTNPIVTEGMEALGDFSVDVVIASDFSAVTGGIGDSIIQVTPDVVLKIHHVDPENRILDQDALANNRIIVRFNKAIDLWPENDRRFTLFNDSGNRIPANIEILNNDAIIDLASNHGLVIGDTFKLVVQAGVESLKPISDTVNIRLYKLLQDQNFDFIYRGQRPDTLRIDSVVPRRIQQNKLSQITVSGLGIPTETDRVELYVGSIATNIIDITSNDDESRSAIITAELPAMAQPGQYDVSIRVNNSSIWESATLYGGLLVDAPVDFDSLSPLWGPLDGGTTVTILGQGFEPGNTVLNPLKISIGSLPVRSVQVYSTKHIEIVTGGGPSGRRNVRGEDRYGNLTSLTGNDGFGYGLKLIASNTSASVHSSDVLVDQATGVALTNGGYLFENMVFETEATATNISTIQKSGVLRDFAGVKLPDTVVAASFDVQNALQPLIVGASTSLPKGQQAEEKISRFILQATLFAKQI</sequence>
<dbReference type="PANTHER" id="PTHR46769:SF2">
    <property type="entry name" value="FIBROCYSTIN-L ISOFORM 2 PRECURSOR-RELATED"/>
    <property type="match status" value="1"/>
</dbReference>
<dbReference type="InterPro" id="IPR013783">
    <property type="entry name" value="Ig-like_fold"/>
</dbReference>
<name>A0A3B0WS09_9ZZZZ</name>
<accession>A0A3B0WS09</accession>
<feature type="domain" description="IPT/TIG" evidence="2">
    <location>
        <begin position="3652"/>
        <end position="3741"/>
    </location>
</feature>
<dbReference type="SUPFAM" id="SSF69322">
    <property type="entry name" value="Tricorn protease domain 2"/>
    <property type="match status" value="1"/>
</dbReference>
<feature type="domain" description="IPT/TIG" evidence="2">
    <location>
        <begin position="4464"/>
        <end position="4552"/>
    </location>
</feature>
<dbReference type="EMBL" id="UOFE01000024">
    <property type="protein sequence ID" value="VAW52019.1"/>
    <property type="molecule type" value="Genomic_DNA"/>
</dbReference>
<evidence type="ECO:0000256" key="1">
    <source>
        <dbReference type="ARBA" id="ARBA00022729"/>
    </source>
</evidence>
<organism evidence="3">
    <name type="scientific">hydrothermal vent metagenome</name>
    <dbReference type="NCBI Taxonomy" id="652676"/>
    <lineage>
        <taxon>unclassified sequences</taxon>
        <taxon>metagenomes</taxon>
        <taxon>ecological metagenomes</taxon>
    </lineage>
</organism>
<dbReference type="Pfam" id="PF08309">
    <property type="entry name" value="LVIVD"/>
    <property type="match status" value="5"/>
</dbReference>
<proteinExistence type="predicted"/>
<dbReference type="Pfam" id="PF17957">
    <property type="entry name" value="Big_7"/>
    <property type="match status" value="3"/>
</dbReference>
<dbReference type="SUPFAM" id="SSF81296">
    <property type="entry name" value="E set domains"/>
    <property type="match status" value="3"/>
</dbReference>
<keyword evidence="3" id="KW-0808">Transferase</keyword>
<gene>
    <name evidence="3" type="ORF">MNBD_GAMMA05-585</name>
</gene>
<dbReference type="Gene3D" id="2.60.40.10">
    <property type="entry name" value="Immunoglobulins"/>
    <property type="match status" value="10"/>
</dbReference>